<dbReference type="RefSeq" id="WP_322887902.1">
    <property type="nucleotide sequence ID" value="NZ_JBHRSF010000055.1"/>
</dbReference>
<proteinExistence type="inferred from homology"/>
<dbReference type="EMBL" id="JBHRSF010000055">
    <property type="protein sequence ID" value="MFC2996145.1"/>
    <property type="molecule type" value="Genomic_DNA"/>
</dbReference>
<dbReference type="GO" id="GO:0016787">
    <property type="term" value="F:hydrolase activity"/>
    <property type="evidence" value="ECO:0007669"/>
    <property type="project" value="UniProtKB-KW"/>
</dbReference>
<evidence type="ECO:0000313" key="4">
    <source>
        <dbReference type="EMBL" id="MFC2996145.1"/>
    </source>
</evidence>
<gene>
    <name evidence="4" type="ORF">ACFODO_12870</name>
</gene>
<protein>
    <submittedName>
        <fullName evidence="4">Arylsulfatase</fullName>
        <ecNumber evidence="4">3.1.6.-</ecNumber>
    </submittedName>
</protein>
<comment type="caution">
    <text evidence="4">The sequence shown here is derived from an EMBL/GenBank/DDBJ whole genome shotgun (WGS) entry which is preliminary data.</text>
</comment>
<feature type="signal peptide" evidence="2">
    <location>
        <begin position="1"/>
        <end position="20"/>
    </location>
</feature>
<dbReference type="Pfam" id="PF00884">
    <property type="entry name" value="Sulfatase"/>
    <property type="match status" value="1"/>
</dbReference>
<sequence length="569" mass="64365">MMNRFMWAMIPLALANITSAAPQTQKQPNILLIVADDLGYSDIEPFGGEIPTPNLKKLAQNGTTLTDFHAGPTCSVTRSMLLTGNDHHQAGLGTMAEYLQPEQIGKAGYEGKLNRRVMTLPEVLKNNGYKTYMTGKWHLGGGEDSLPNARGFDKSFILVPGGADHFKQIALFPNYPAKYKEDGKDASLPDNFYSTDFYTDKLLSYLKDDRKKGEPFFAYVAYTSPHWPLQAPDAYLKKYQGKYEDGYDVVRQQRLKKQIELGIVPANTKINNPFKDKFPAWDKLTPWQKADQAKTMQVYAAMIDNLDHNIGRIFKHLEENGELDNTIVLFISDNGAESSTPESLGTTAHKNGIRKWVDETFDNSLENMGKDNSYVALGPQWAQVSSTPYPYFKSYLANGGIRVPAIIQYPNQKKKANLNHDLAHVIDFVPTMLDLANIQRPKTNQGETLLAMEGRSILPTLQGKKQPERGIGWEFNTRRAYYQGDWAVQMQAPPYGTGQWELYNRKNDPSFLHNLALSNTKQTEKMAKAWDQYAKHVGVVYAPVRYKYGQMNCFYDTCVQPEFLKNQTD</sequence>
<evidence type="ECO:0000256" key="2">
    <source>
        <dbReference type="SAM" id="SignalP"/>
    </source>
</evidence>
<dbReference type="Proteomes" id="UP001595455">
    <property type="component" value="Unassembled WGS sequence"/>
</dbReference>
<feature type="chain" id="PRO_5046870263" evidence="2">
    <location>
        <begin position="21"/>
        <end position="569"/>
    </location>
</feature>
<comment type="similarity">
    <text evidence="1">Belongs to the sulfatase family.</text>
</comment>
<feature type="domain" description="Sulfatase N-terminal" evidence="3">
    <location>
        <begin position="28"/>
        <end position="438"/>
    </location>
</feature>
<evidence type="ECO:0000313" key="5">
    <source>
        <dbReference type="Proteomes" id="UP001595455"/>
    </source>
</evidence>
<dbReference type="SUPFAM" id="SSF53649">
    <property type="entry name" value="Alkaline phosphatase-like"/>
    <property type="match status" value="1"/>
</dbReference>
<dbReference type="Gene3D" id="3.40.720.10">
    <property type="entry name" value="Alkaline Phosphatase, subunit A"/>
    <property type="match status" value="1"/>
</dbReference>
<evidence type="ECO:0000259" key="3">
    <source>
        <dbReference type="Pfam" id="PF00884"/>
    </source>
</evidence>
<accession>A0ABV7BJ14</accession>
<dbReference type="PANTHER" id="PTHR42693:SF33">
    <property type="entry name" value="ARYLSULFATASE"/>
    <property type="match status" value="1"/>
</dbReference>
<evidence type="ECO:0000256" key="1">
    <source>
        <dbReference type="ARBA" id="ARBA00008779"/>
    </source>
</evidence>
<name>A0ABV7BJ14_9GAMM</name>
<dbReference type="PANTHER" id="PTHR42693">
    <property type="entry name" value="ARYLSULFATASE FAMILY MEMBER"/>
    <property type="match status" value="1"/>
</dbReference>
<dbReference type="InterPro" id="IPR000917">
    <property type="entry name" value="Sulfatase_N"/>
</dbReference>
<dbReference type="CDD" id="cd16025">
    <property type="entry name" value="PAS_like"/>
    <property type="match status" value="1"/>
</dbReference>
<dbReference type="InterPro" id="IPR050738">
    <property type="entry name" value="Sulfatase"/>
</dbReference>
<reference evidence="5" key="1">
    <citation type="journal article" date="2019" name="Int. J. Syst. Evol. Microbiol.">
        <title>The Global Catalogue of Microorganisms (GCM) 10K type strain sequencing project: providing services to taxonomists for standard genome sequencing and annotation.</title>
        <authorList>
            <consortium name="The Broad Institute Genomics Platform"/>
            <consortium name="The Broad Institute Genome Sequencing Center for Infectious Disease"/>
            <person name="Wu L."/>
            <person name="Ma J."/>
        </authorList>
    </citation>
    <scope>NUCLEOTIDE SEQUENCE [LARGE SCALE GENOMIC DNA]</scope>
    <source>
        <strain evidence="5">KCTC 62575</strain>
    </source>
</reference>
<dbReference type="Gene3D" id="3.30.1120.10">
    <property type="match status" value="1"/>
</dbReference>
<dbReference type="EC" id="3.1.6.-" evidence="4"/>
<organism evidence="4 5">
    <name type="scientific">Acinetobacter sichuanensis</name>
    <dbReference type="NCBI Taxonomy" id="2136183"/>
    <lineage>
        <taxon>Bacteria</taxon>
        <taxon>Pseudomonadati</taxon>
        <taxon>Pseudomonadota</taxon>
        <taxon>Gammaproteobacteria</taxon>
        <taxon>Moraxellales</taxon>
        <taxon>Moraxellaceae</taxon>
        <taxon>Acinetobacter</taxon>
    </lineage>
</organism>
<keyword evidence="2" id="KW-0732">Signal</keyword>
<dbReference type="InterPro" id="IPR017850">
    <property type="entry name" value="Alkaline_phosphatase_core_sf"/>
</dbReference>
<keyword evidence="5" id="KW-1185">Reference proteome</keyword>
<keyword evidence="4" id="KW-0378">Hydrolase</keyword>